<evidence type="ECO:0000256" key="10">
    <source>
        <dbReference type="ARBA" id="ARBA00023125"/>
    </source>
</evidence>
<evidence type="ECO:0000256" key="14">
    <source>
        <dbReference type="PIRSR" id="PIRSR000977-1"/>
    </source>
</evidence>
<proteinExistence type="predicted"/>
<evidence type="ECO:0000256" key="12">
    <source>
        <dbReference type="ARBA" id="ARBA00046792"/>
    </source>
</evidence>
<organism evidence="18 19">
    <name type="scientific">Nitrincola tibetensis</name>
    <dbReference type="NCBI Taxonomy" id="2219697"/>
    <lineage>
        <taxon>Bacteria</taxon>
        <taxon>Pseudomonadati</taxon>
        <taxon>Pseudomonadota</taxon>
        <taxon>Gammaproteobacteria</taxon>
        <taxon>Oceanospirillales</taxon>
        <taxon>Oceanospirillaceae</taxon>
        <taxon>Nitrincola</taxon>
    </lineage>
</organism>
<keyword evidence="5 15" id="KW-0479">Metal-binding</keyword>
<dbReference type="Gene3D" id="1.20.1280.70">
    <property type="entry name" value="Exonuclease ExoI, domain 3"/>
    <property type="match status" value="1"/>
</dbReference>
<dbReference type="EC" id="3.1.11.1" evidence="2 13"/>
<protein>
    <recommendedName>
        <fullName evidence="3 13">Exodeoxyribonuclease I</fullName>
        <ecNumber evidence="2 13">3.1.11.1</ecNumber>
    </recommendedName>
</protein>
<keyword evidence="11 13" id="KW-0234">DNA repair</keyword>
<feature type="domain" description="ExoI SH3-like" evidence="16">
    <location>
        <begin position="200"/>
        <end position="352"/>
    </location>
</feature>
<evidence type="ECO:0000256" key="3">
    <source>
        <dbReference type="ARBA" id="ARBA00019900"/>
    </source>
</evidence>
<feature type="binding site" evidence="15">
    <location>
        <position position="13"/>
    </location>
    <ligand>
        <name>Mg(2+)</name>
        <dbReference type="ChEBI" id="CHEBI:18420"/>
        <label>1</label>
    </ligand>
</feature>
<evidence type="ECO:0000256" key="15">
    <source>
        <dbReference type="PIRSR" id="PIRSR000977-2"/>
    </source>
</evidence>
<dbReference type="PROSITE" id="PS51785">
    <property type="entry name" value="EXOI_C"/>
    <property type="match status" value="1"/>
</dbReference>
<evidence type="ECO:0000256" key="2">
    <source>
        <dbReference type="ARBA" id="ARBA00012108"/>
    </source>
</evidence>
<evidence type="ECO:0000256" key="9">
    <source>
        <dbReference type="ARBA" id="ARBA00022842"/>
    </source>
</evidence>
<dbReference type="Pfam" id="PF26016">
    <property type="entry name" value="ExoI_C"/>
    <property type="match status" value="1"/>
</dbReference>
<name>A0A364NRL3_9GAMM</name>
<dbReference type="InterPro" id="IPR012337">
    <property type="entry name" value="RNaseH-like_sf"/>
</dbReference>
<evidence type="ECO:0000256" key="13">
    <source>
        <dbReference type="PIRNR" id="PIRNR000977"/>
    </source>
</evidence>
<gene>
    <name evidence="18" type="ORF">DN062_01180</name>
</gene>
<dbReference type="InterPro" id="IPR013620">
    <property type="entry name" value="Exonuc_1_SH3"/>
</dbReference>
<evidence type="ECO:0000256" key="4">
    <source>
        <dbReference type="ARBA" id="ARBA00022722"/>
    </source>
</evidence>
<comment type="caution">
    <text evidence="18">The sequence shown here is derived from an EMBL/GenBank/DDBJ whole genome shotgun (WGS) entry which is preliminary data.</text>
</comment>
<dbReference type="AlphaFoldDB" id="A0A364NRL3"/>
<dbReference type="InterPro" id="IPR023607">
    <property type="entry name" value="Exodeoxyribonuclease_I"/>
</dbReference>
<dbReference type="InterPro" id="IPR034747">
    <property type="entry name" value="EXOI_SH3"/>
</dbReference>
<dbReference type="GO" id="GO:0008310">
    <property type="term" value="F:single-stranded DNA 3'-5' DNA exonuclease activity"/>
    <property type="evidence" value="ECO:0007669"/>
    <property type="project" value="UniProtKB-EC"/>
</dbReference>
<dbReference type="InterPro" id="IPR036397">
    <property type="entry name" value="RNaseH_sf"/>
</dbReference>
<sequence>MAITEPLTFLFHDYETGGVDPKRDRPLQFAAIRTDEHFNIIEEPIMLYAKICDDYIPHPKACLITGITPQRTLEEGLCEAEFISRIHAEMARPGTCALGYNSIRFDDEVTRNTLYRNFFDPYAREWQNNCSRWDIIDSLRLARALRPDGIIWPAYADGSPSLRLEDLTQANGIGHDQAHDALSDVYATIAMAKLLKEKQPRLFDFVFQNRSKQTVQKSLDVANMKPFLHVSSRYPVTLGNLAIVAPLAYHPIQSNAVITWDLRCDPTPLLDLDVNELHRLLYAPRETSEERVLGLKLVHLNKCPIVAPAGMLNAEEAQRYGIEGAVCRRHLSILRQATQIQPKLKALYEINTFVPEKDPDHMLYSGGFFSPHDRHLMDKIRQFSADELIGLQLPFQDPRLEEMLLRYKARNFPYTLDSNEQQRWEEHRSQRLLGPENEGCLTLTQAFDEMNRIATETELSEREMSILEDLAAYIESVYPMEF</sequence>
<dbReference type="Gene3D" id="3.30.1520.20">
    <property type="entry name" value="Exonuclease ExoI, domain 2"/>
    <property type="match status" value="1"/>
</dbReference>
<dbReference type="EMBL" id="QKRX01000001">
    <property type="protein sequence ID" value="RAU19726.1"/>
    <property type="molecule type" value="Genomic_DNA"/>
</dbReference>
<keyword evidence="9 15" id="KW-0460">Magnesium</keyword>
<accession>A0A364NRL3</accession>
<evidence type="ECO:0000256" key="5">
    <source>
        <dbReference type="ARBA" id="ARBA00022723"/>
    </source>
</evidence>
<feature type="domain" description="ExoI C-terminal" evidence="17">
    <location>
        <begin position="355"/>
        <end position="478"/>
    </location>
</feature>
<dbReference type="InterPro" id="IPR013520">
    <property type="entry name" value="Ribonucl_H"/>
</dbReference>
<dbReference type="Pfam" id="PF00929">
    <property type="entry name" value="RNase_T"/>
    <property type="match status" value="1"/>
</dbReference>
<dbReference type="SUPFAM" id="SSF53098">
    <property type="entry name" value="Ribonuclease H-like"/>
    <property type="match status" value="1"/>
</dbReference>
<dbReference type="GO" id="GO:0046872">
    <property type="term" value="F:metal ion binding"/>
    <property type="evidence" value="ECO:0007669"/>
    <property type="project" value="UniProtKB-KW"/>
</dbReference>
<keyword evidence="19" id="KW-1185">Reference proteome</keyword>
<comment type="catalytic activity">
    <reaction evidence="1 13">
        <text>Exonucleolytic cleavage in the 3'- to 5'-direction to yield nucleoside 5'-phosphates.</text>
        <dbReference type="EC" id="3.1.11.1"/>
    </reaction>
</comment>
<dbReference type="RefSeq" id="WP_112156766.1">
    <property type="nucleotide sequence ID" value="NZ_QKRX01000001.1"/>
</dbReference>
<feature type="binding site" evidence="14">
    <location>
        <position position="15"/>
    </location>
    <ligand>
        <name>substrate</name>
    </ligand>
</feature>
<keyword evidence="6 13" id="KW-0227">DNA damage</keyword>
<keyword evidence="7 13" id="KW-0378">Hydrolase</keyword>
<feature type="binding site" evidence="15">
    <location>
        <position position="184"/>
    </location>
    <ligand>
        <name>Mg(2+)</name>
        <dbReference type="ChEBI" id="CHEBI:18420"/>
        <label>2</label>
    </ligand>
</feature>
<evidence type="ECO:0000256" key="6">
    <source>
        <dbReference type="ARBA" id="ARBA00022763"/>
    </source>
</evidence>
<evidence type="ECO:0000259" key="16">
    <source>
        <dbReference type="PROSITE" id="PS51784"/>
    </source>
</evidence>
<dbReference type="SMART" id="SM00479">
    <property type="entry name" value="EXOIII"/>
    <property type="match status" value="1"/>
</dbReference>
<comment type="subunit">
    <text evidence="12">Monomer. Interacts with ssb (via C-terminus); this interaction stimulates the exonuclease activity by recruiting the enzyme to its substrate.</text>
</comment>
<dbReference type="InterPro" id="IPR038649">
    <property type="entry name" value="EXOI_SH3_sf"/>
</dbReference>
<feature type="binding site" evidence="14">
    <location>
        <position position="163"/>
    </location>
    <ligand>
        <name>substrate</name>
    </ligand>
</feature>
<dbReference type="CDD" id="cd06138">
    <property type="entry name" value="ExoI_N"/>
    <property type="match status" value="1"/>
</dbReference>
<dbReference type="Gene3D" id="3.30.420.10">
    <property type="entry name" value="Ribonuclease H-like superfamily/Ribonuclease H"/>
    <property type="match status" value="1"/>
</dbReference>
<dbReference type="FunFam" id="3.30.420.10:FF:000033">
    <property type="entry name" value="Exodeoxyribonuclease I"/>
    <property type="match status" value="1"/>
</dbReference>
<dbReference type="InterPro" id="IPR058561">
    <property type="entry name" value="Exonuc_1_C"/>
</dbReference>
<evidence type="ECO:0000259" key="17">
    <source>
        <dbReference type="PROSITE" id="PS51785"/>
    </source>
</evidence>
<dbReference type="NCBIfam" id="NF008746">
    <property type="entry name" value="PRK11779.1"/>
    <property type="match status" value="1"/>
</dbReference>
<dbReference type="Proteomes" id="UP000250744">
    <property type="component" value="Unassembled WGS sequence"/>
</dbReference>
<reference evidence="18 19" key="1">
    <citation type="submission" date="2018-06" db="EMBL/GenBank/DDBJ databases">
        <title>Nitrincola tibetense sp. nov., isolated from Lake XuguoCo on Tibetan Plateau.</title>
        <authorList>
            <person name="Xing P."/>
        </authorList>
    </citation>
    <scope>NUCLEOTIDE SEQUENCE [LARGE SCALE GENOMIC DNA]</scope>
    <source>
        <strain evidence="19">xg18</strain>
    </source>
</reference>
<evidence type="ECO:0000313" key="18">
    <source>
        <dbReference type="EMBL" id="RAU19726.1"/>
    </source>
</evidence>
<evidence type="ECO:0000256" key="8">
    <source>
        <dbReference type="ARBA" id="ARBA00022839"/>
    </source>
</evidence>
<dbReference type="PIRSF" id="PIRSF000977">
    <property type="entry name" value="Exodeoxyribonuclease_I"/>
    <property type="match status" value="1"/>
</dbReference>
<dbReference type="Pfam" id="PF08411">
    <property type="entry name" value="ExoI_SH3"/>
    <property type="match status" value="1"/>
</dbReference>
<dbReference type="OrthoDB" id="9763470at2"/>
<feature type="binding site" evidence="15">
    <location>
        <position position="15"/>
    </location>
    <ligand>
        <name>Mg(2+)</name>
        <dbReference type="ChEBI" id="CHEBI:18420"/>
        <label>2</label>
    </ligand>
</feature>
<keyword evidence="4 13" id="KW-0540">Nuclease</keyword>
<dbReference type="GO" id="GO:0006281">
    <property type="term" value="P:DNA repair"/>
    <property type="evidence" value="ECO:0007669"/>
    <property type="project" value="UniProtKB-KW"/>
</dbReference>
<keyword evidence="10" id="KW-0238">DNA-binding</keyword>
<dbReference type="GO" id="GO:0003677">
    <property type="term" value="F:DNA binding"/>
    <property type="evidence" value="ECO:0007669"/>
    <property type="project" value="UniProtKB-KW"/>
</dbReference>
<evidence type="ECO:0000313" key="19">
    <source>
        <dbReference type="Proteomes" id="UP000250744"/>
    </source>
</evidence>
<keyword evidence="8 13" id="KW-0269">Exonuclease</keyword>
<comment type="cofactor">
    <cofactor evidence="15">
        <name>Mg(2+)</name>
        <dbReference type="ChEBI" id="CHEBI:18420"/>
    </cofactor>
    <text evidence="15">Binds 2 Mg(2+) ions per monomer.</text>
</comment>
<evidence type="ECO:0000256" key="11">
    <source>
        <dbReference type="ARBA" id="ARBA00023204"/>
    </source>
</evidence>
<evidence type="ECO:0000256" key="1">
    <source>
        <dbReference type="ARBA" id="ARBA00000563"/>
    </source>
</evidence>
<evidence type="ECO:0000256" key="7">
    <source>
        <dbReference type="ARBA" id="ARBA00022801"/>
    </source>
</evidence>
<dbReference type="Gene3D" id="1.10.287.1240">
    <property type="match status" value="1"/>
</dbReference>
<dbReference type="PROSITE" id="PS51784">
    <property type="entry name" value="EXOI_SH3"/>
    <property type="match status" value="1"/>
</dbReference>